<evidence type="ECO:0000313" key="2">
    <source>
        <dbReference type="Proteomes" id="UP000241647"/>
    </source>
</evidence>
<dbReference type="EMBL" id="PYHS01000014">
    <property type="protein sequence ID" value="PSR60180.1"/>
    <property type="molecule type" value="Genomic_DNA"/>
</dbReference>
<dbReference type="Gene3D" id="3.90.180.10">
    <property type="entry name" value="Medium-chain alcohol dehydrogenases, catalytic domain"/>
    <property type="match status" value="1"/>
</dbReference>
<dbReference type="Pfam" id="PF13602">
    <property type="entry name" value="ADH_zinc_N_2"/>
    <property type="match status" value="1"/>
</dbReference>
<dbReference type="Gene3D" id="3.40.50.720">
    <property type="entry name" value="NAD(P)-binding Rossmann-like Domain"/>
    <property type="match status" value="1"/>
</dbReference>
<organism evidence="1 2">
    <name type="scientific">Nocardia nova</name>
    <dbReference type="NCBI Taxonomy" id="37330"/>
    <lineage>
        <taxon>Bacteria</taxon>
        <taxon>Bacillati</taxon>
        <taxon>Actinomycetota</taxon>
        <taxon>Actinomycetes</taxon>
        <taxon>Mycobacteriales</taxon>
        <taxon>Nocardiaceae</taxon>
        <taxon>Nocardia</taxon>
    </lineage>
</organism>
<reference evidence="1 2" key="1">
    <citation type="submission" date="2018-02" db="EMBL/GenBank/DDBJ databases">
        <title>8 Nocardia nova and 1 Nocardia cyriacigeorgica strain used for evolution to TMP-SMX.</title>
        <authorList>
            <person name="Mehta H."/>
            <person name="Weng J."/>
            <person name="Shamoo Y."/>
        </authorList>
    </citation>
    <scope>NUCLEOTIDE SEQUENCE [LARGE SCALE GENOMIC DNA]</scope>
    <source>
        <strain evidence="1 2">ATCC 33727</strain>
    </source>
</reference>
<name>A0A2T2YXF3_9NOCA</name>
<evidence type="ECO:0000313" key="1">
    <source>
        <dbReference type="EMBL" id="PSR60180.1"/>
    </source>
</evidence>
<proteinExistence type="predicted"/>
<comment type="caution">
    <text evidence="1">The sequence shown here is derived from an EMBL/GenBank/DDBJ whole genome shotgun (WGS) entry which is preliminary data.</text>
</comment>
<dbReference type="AlphaFoldDB" id="A0A2T2YXF3"/>
<protein>
    <submittedName>
        <fullName evidence="1">Uncharacterized protein</fullName>
    </submittedName>
</protein>
<dbReference type="Proteomes" id="UP000241647">
    <property type="component" value="Unassembled WGS sequence"/>
</dbReference>
<gene>
    <name evidence="1" type="ORF">C8259_24115</name>
</gene>
<accession>A0A2T2YXF3</accession>
<sequence length="55" mass="6110">MGRRCVRRSVQRLVDAVETGALRPNVDRVLTLDDVVAAHRRMQNAEATGKLVIVP</sequence>